<protein>
    <submittedName>
        <fullName evidence="5">Organic solvent tolerance protein OstA</fullName>
    </submittedName>
</protein>
<gene>
    <name evidence="5" type="ORF">IWA51_11615</name>
</gene>
<dbReference type="Pfam" id="PF03968">
    <property type="entry name" value="LptD_N"/>
    <property type="match status" value="1"/>
</dbReference>
<dbReference type="GO" id="GO:0009279">
    <property type="term" value="C:cell outer membrane"/>
    <property type="evidence" value="ECO:0007669"/>
    <property type="project" value="TreeGrafter"/>
</dbReference>
<evidence type="ECO:0000313" key="5">
    <source>
        <dbReference type="EMBL" id="QQA00885.1"/>
    </source>
</evidence>
<dbReference type="PANTHER" id="PTHR30189">
    <property type="entry name" value="LPS-ASSEMBLY PROTEIN"/>
    <property type="match status" value="1"/>
</dbReference>
<evidence type="ECO:0000259" key="4">
    <source>
        <dbReference type="Pfam" id="PF03968"/>
    </source>
</evidence>
<dbReference type="InterPro" id="IPR050218">
    <property type="entry name" value="LptD"/>
</dbReference>
<evidence type="ECO:0000256" key="2">
    <source>
        <dbReference type="SAM" id="MobiDB-lite"/>
    </source>
</evidence>
<feature type="signal peptide" evidence="3">
    <location>
        <begin position="1"/>
        <end position="22"/>
    </location>
</feature>
<dbReference type="KEGG" id="tper:IWA51_11615"/>
<evidence type="ECO:0000256" key="1">
    <source>
        <dbReference type="ARBA" id="ARBA00023237"/>
    </source>
</evidence>
<dbReference type="PANTHER" id="PTHR30189:SF1">
    <property type="entry name" value="LPS-ASSEMBLY PROTEIN LPTD"/>
    <property type="match status" value="1"/>
</dbReference>
<feature type="compositionally biased region" description="Basic and acidic residues" evidence="2">
    <location>
        <begin position="229"/>
        <end position="241"/>
    </location>
</feature>
<keyword evidence="1" id="KW-0998">Cell outer membrane</keyword>
<evidence type="ECO:0000313" key="6">
    <source>
        <dbReference type="Proteomes" id="UP000595224"/>
    </source>
</evidence>
<name>A0A7T3RD61_9SPIR</name>
<evidence type="ECO:0000256" key="3">
    <source>
        <dbReference type="SAM" id="SignalP"/>
    </source>
</evidence>
<reference evidence="5 6" key="1">
    <citation type="submission" date="2020-11" db="EMBL/GenBank/DDBJ databases">
        <title>Treponema Peruensis nv. sp., first commensal Treponema isolated from human feces.</title>
        <authorList>
            <person name="Belkhou C."/>
            <person name="Raes J."/>
        </authorList>
    </citation>
    <scope>NUCLEOTIDE SEQUENCE [LARGE SCALE GENOMIC DNA]</scope>
    <source>
        <strain evidence="5 6">RCC2812</strain>
    </source>
</reference>
<feature type="chain" id="PRO_5032971451" evidence="3">
    <location>
        <begin position="23"/>
        <end position="262"/>
    </location>
</feature>
<dbReference type="AlphaFoldDB" id="A0A7T3RD61"/>
<dbReference type="GO" id="GO:1990351">
    <property type="term" value="C:transporter complex"/>
    <property type="evidence" value="ECO:0007669"/>
    <property type="project" value="TreeGrafter"/>
</dbReference>
<feature type="domain" description="Organic solvent tolerance-like N-terminal" evidence="4">
    <location>
        <begin position="33"/>
        <end position="149"/>
    </location>
</feature>
<dbReference type="Gene3D" id="2.60.450.10">
    <property type="entry name" value="Lipopolysaccharide (LPS) transport protein A like domain"/>
    <property type="match status" value="2"/>
</dbReference>
<organism evidence="5 6">
    <name type="scientific">Treponema peruense</name>
    <dbReference type="NCBI Taxonomy" id="2787628"/>
    <lineage>
        <taxon>Bacteria</taxon>
        <taxon>Pseudomonadati</taxon>
        <taxon>Spirochaetota</taxon>
        <taxon>Spirochaetia</taxon>
        <taxon>Spirochaetales</taxon>
        <taxon>Treponemataceae</taxon>
        <taxon>Treponema</taxon>
    </lineage>
</organism>
<keyword evidence="3" id="KW-0732">Signal</keyword>
<accession>A0A7T3RD61</accession>
<proteinExistence type="predicted"/>
<sequence length="262" mass="28878">MNRTAKYFFIAAFFLTAALSYAEKISFSADSMTGTAGSKNSSTTLSGNAAVITETMQINADNIKLSGQDFRYITAEGSVKGTDTSSDMIFTCEKMTYDRETKIAVLEKDVNLDDKANEVTAQAQRIEYNQDTEIAVMQISVSLKQKDNNCTAAYAIYRKKDQLLEMDGNPQVIQGKDTFRAQTITLNMNTQEIELSGRVKGTVTTEAENTEKQNNTKESSGEQNTENDTDSKTDIEKDKDSGQQAEQKLQDTGSQTSGETNE</sequence>
<dbReference type="RefSeq" id="WP_198442545.1">
    <property type="nucleotide sequence ID" value="NZ_CBCSHE010000005.1"/>
</dbReference>
<dbReference type="InterPro" id="IPR005653">
    <property type="entry name" value="OstA-like_N"/>
</dbReference>
<dbReference type="Proteomes" id="UP000595224">
    <property type="component" value="Chromosome"/>
</dbReference>
<keyword evidence="6" id="KW-1185">Reference proteome</keyword>
<dbReference type="EMBL" id="CP064936">
    <property type="protein sequence ID" value="QQA00885.1"/>
    <property type="molecule type" value="Genomic_DNA"/>
</dbReference>
<feature type="compositionally biased region" description="Polar residues" evidence="2">
    <location>
        <begin position="216"/>
        <end position="226"/>
    </location>
</feature>
<feature type="compositionally biased region" description="Polar residues" evidence="2">
    <location>
        <begin position="242"/>
        <end position="262"/>
    </location>
</feature>
<feature type="region of interest" description="Disordered" evidence="2">
    <location>
        <begin position="197"/>
        <end position="262"/>
    </location>
</feature>
<keyword evidence="1" id="KW-0472">Membrane</keyword>